<evidence type="ECO:0000313" key="2">
    <source>
        <dbReference type="EMBL" id="PZD75380.1"/>
    </source>
</evidence>
<name>A0A2W1JPV4_9CYAN</name>
<dbReference type="AlphaFoldDB" id="A0A2W1JPV4"/>
<sequence>MDYFGKANSQNMPQYFFWDHMHLDHSSAVRADVSRQNYSVCPRYWYVDATSKCSRCKKMFCFTIADQKRWYEELGFYVDSYAKNCRACRNDERKQKSLRQAYDRDIEATLCSNDIVAKKCLADVIDELCSYNSALPAKLHENRRLLNKQILRLTQQVDK</sequence>
<dbReference type="InterPro" id="IPR025306">
    <property type="entry name" value="Zn-bnd_dom_prob"/>
</dbReference>
<comment type="caution">
    <text evidence="2">The sequence shown here is derived from an EMBL/GenBank/DDBJ whole genome shotgun (WGS) entry which is preliminary data.</text>
</comment>
<evidence type="ECO:0000313" key="3">
    <source>
        <dbReference type="Proteomes" id="UP000248857"/>
    </source>
</evidence>
<dbReference type="OrthoDB" id="289270at2"/>
<organism evidence="2 3">
    <name type="scientific">Acaryochloris thomasi RCC1774</name>
    <dbReference type="NCBI Taxonomy" id="1764569"/>
    <lineage>
        <taxon>Bacteria</taxon>
        <taxon>Bacillati</taxon>
        <taxon>Cyanobacteriota</taxon>
        <taxon>Cyanophyceae</taxon>
        <taxon>Acaryochloridales</taxon>
        <taxon>Acaryochloridaceae</taxon>
        <taxon>Acaryochloris</taxon>
        <taxon>Acaryochloris thomasi</taxon>
    </lineage>
</organism>
<protein>
    <recommendedName>
        <fullName evidence="1">Probable zinc-binding domain-containing protein</fullName>
    </recommendedName>
</protein>
<proteinExistence type="predicted"/>
<dbReference type="EMBL" id="PQWO01000001">
    <property type="protein sequence ID" value="PZD75380.1"/>
    <property type="molecule type" value="Genomic_DNA"/>
</dbReference>
<dbReference type="Pfam" id="PF13451">
    <property type="entry name" value="zf_Tbcl"/>
    <property type="match status" value="1"/>
</dbReference>
<keyword evidence="3" id="KW-1185">Reference proteome</keyword>
<accession>A0A2W1JPV4</accession>
<reference evidence="2 3" key="1">
    <citation type="journal article" date="2018" name="Sci. Rep.">
        <title>A novel species of the marine cyanobacterium Acaryochloris with a unique pigment content and lifestyle.</title>
        <authorList>
            <person name="Partensky F."/>
            <person name="Six C."/>
            <person name="Ratin M."/>
            <person name="Garczarek L."/>
            <person name="Vaulot D."/>
            <person name="Probert I."/>
            <person name="Calteau A."/>
            <person name="Gourvil P."/>
            <person name="Marie D."/>
            <person name="Grebert T."/>
            <person name="Bouchier C."/>
            <person name="Le Panse S."/>
            <person name="Gachenot M."/>
            <person name="Rodriguez F."/>
            <person name="Garrido J.L."/>
        </authorList>
    </citation>
    <scope>NUCLEOTIDE SEQUENCE [LARGE SCALE GENOMIC DNA]</scope>
    <source>
        <strain evidence="2 3">RCC1774</strain>
    </source>
</reference>
<evidence type="ECO:0000259" key="1">
    <source>
        <dbReference type="Pfam" id="PF13451"/>
    </source>
</evidence>
<dbReference type="Proteomes" id="UP000248857">
    <property type="component" value="Unassembled WGS sequence"/>
</dbReference>
<gene>
    <name evidence="2" type="ORF">C1752_00256</name>
</gene>
<feature type="domain" description="Probable zinc-binding" evidence="1">
    <location>
        <begin position="48"/>
        <end position="96"/>
    </location>
</feature>